<keyword evidence="9" id="KW-0464">Manganese</keyword>
<dbReference type="InterPro" id="IPR001932">
    <property type="entry name" value="PPM-type_phosphatase-like_dom"/>
</dbReference>
<dbReference type="SMART" id="SM00332">
    <property type="entry name" value="PP2Cc"/>
    <property type="match status" value="1"/>
</dbReference>
<dbReference type="InterPro" id="IPR036457">
    <property type="entry name" value="PPM-type-like_dom_sf"/>
</dbReference>
<dbReference type="PROSITE" id="PS51746">
    <property type="entry name" value="PPM_2"/>
    <property type="match status" value="1"/>
</dbReference>
<accession>A0A3L6DP53</accession>
<comment type="caution">
    <text evidence="14">The sequence shown here is derived from an EMBL/GenBank/DDBJ whole genome shotgun (WGS) entry which is preliminary data.</text>
</comment>
<evidence type="ECO:0000256" key="5">
    <source>
        <dbReference type="ARBA" id="ARBA00022723"/>
    </source>
</evidence>
<keyword evidence="5" id="KW-0479">Metal-binding</keyword>
<evidence type="ECO:0000256" key="7">
    <source>
        <dbReference type="ARBA" id="ARBA00022842"/>
    </source>
</evidence>
<evidence type="ECO:0000313" key="15">
    <source>
        <dbReference type="Proteomes" id="UP000251960"/>
    </source>
</evidence>
<comment type="cofactor">
    <cofactor evidence="2">
        <name>Mg(2+)</name>
        <dbReference type="ChEBI" id="CHEBI:18420"/>
    </cofactor>
</comment>
<comment type="cofactor">
    <cofactor evidence="1">
        <name>Mn(2+)</name>
        <dbReference type="ChEBI" id="CHEBI:29035"/>
    </cofactor>
</comment>
<protein>
    <recommendedName>
        <fullName evidence="4">protein-serine/threonine phosphatase</fullName>
        <ecNumber evidence="4">3.1.3.16</ecNumber>
    </recommendedName>
</protein>
<dbReference type="PROSITE" id="PS01032">
    <property type="entry name" value="PPM_1"/>
    <property type="match status" value="1"/>
</dbReference>
<dbReference type="SMART" id="SM00331">
    <property type="entry name" value="PP2C_SIG"/>
    <property type="match status" value="1"/>
</dbReference>
<comment type="catalytic activity">
    <reaction evidence="11">
        <text>O-phospho-L-threonyl-[protein] + H2O = L-threonyl-[protein] + phosphate</text>
        <dbReference type="Rhea" id="RHEA:47004"/>
        <dbReference type="Rhea" id="RHEA-COMP:11060"/>
        <dbReference type="Rhea" id="RHEA-COMP:11605"/>
        <dbReference type="ChEBI" id="CHEBI:15377"/>
        <dbReference type="ChEBI" id="CHEBI:30013"/>
        <dbReference type="ChEBI" id="CHEBI:43474"/>
        <dbReference type="ChEBI" id="CHEBI:61977"/>
        <dbReference type="EC" id="3.1.3.16"/>
    </reaction>
</comment>
<evidence type="ECO:0000256" key="11">
    <source>
        <dbReference type="ARBA" id="ARBA00048336"/>
    </source>
</evidence>
<dbReference type="GO" id="GO:0046872">
    <property type="term" value="F:metal ion binding"/>
    <property type="evidence" value="ECO:0007669"/>
    <property type="project" value="UniProtKB-KW"/>
</dbReference>
<evidence type="ECO:0000259" key="13">
    <source>
        <dbReference type="PROSITE" id="PS51746"/>
    </source>
</evidence>
<dbReference type="InterPro" id="IPR000222">
    <property type="entry name" value="PP2C_BS"/>
</dbReference>
<feature type="domain" description="PPM-type phosphatase" evidence="13">
    <location>
        <begin position="48"/>
        <end position="367"/>
    </location>
</feature>
<evidence type="ECO:0000256" key="9">
    <source>
        <dbReference type="ARBA" id="ARBA00023211"/>
    </source>
</evidence>
<dbReference type="EC" id="3.1.3.16" evidence="4"/>
<sequence>MAAAAICVEDEAACAAAECAGIGNLDLAAAGAGAGGKRSVYLMDCAPVWGCASTRGRSTEMEDACAAAPRFADVPVRLLASRRDLDRLGLDADTLRLPAHLFGVFDGHGGAEVASYCRERLQVLLRQELRLLSKDLGETSEADMKEHWDELFTRCFQRLDDEVSGQASRLVGGVQETRPVAAENVGSTAVVAVVCSSHVVVANCGDSRVVLCRGKEPLELSIDHKPDRKDERARIEALGGKVIQWNGYRVSGILAMSRSIGDRYLKPFVVPKPEVTVVPRAKDDDCLILASDGLWDVVTNEEACKAARRQIQVWHKNNGAAGASWSLCDEGDGSTTDPAAQAAADYLARVALKKGTEDNVTVIVVDLKPRKKSSGATRSIGRAGSITVELS</sequence>
<dbReference type="Proteomes" id="UP000251960">
    <property type="component" value="Chromosome 8"/>
</dbReference>
<dbReference type="PANTHER" id="PTHR47992">
    <property type="entry name" value="PROTEIN PHOSPHATASE"/>
    <property type="match status" value="1"/>
</dbReference>
<evidence type="ECO:0000256" key="10">
    <source>
        <dbReference type="ARBA" id="ARBA00047761"/>
    </source>
</evidence>
<dbReference type="InterPro" id="IPR015655">
    <property type="entry name" value="PP2C"/>
</dbReference>
<evidence type="ECO:0000313" key="14">
    <source>
        <dbReference type="EMBL" id="PWZ09873.1"/>
    </source>
</evidence>
<dbReference type="ExpressionAtlas" id="A0A3L6DP53">
    <property type="expression patterns" value="baseline and differential"/>
</dbReference>
<name>A0A3L6DP53_MAIZE</name>
<evidence type="ECO:0000256" key="6">
    <source>
        <dbReference type="ARBA" id="ARBA00022801"/>
    </source>
</evidence>
<dbReference type="Pfam" id="PF00481">
    <property type="entry name" value="PP2C"/>
    <property type="match status" value="1"/>
</dbReference>
<keyword evidence="8 12" id="KW-0904">Protein phosphatase</keyword>
<dbReference type="Gene3D" id="3.60.40.10">
    <property type="entry name" value="PPM-type phosphatase domain"/>
    <property type="match status" value="1"/>
</dbReference>
<reference evidence="14 15" key="1">
    <citation type="journal article" date="2018" name="Nat. Genet.">
        <title>Extensive intraspecific gene order and gene structural variations between Mo17 and other maize genomes.</title>
        <authorList>
            <person name="Sun S."/>
            <person name="Zhou Y."/>
            <person name="Chen J."/>
            <person name="Shi J."/>
            <person name="Zhao H."/>
            <person name="Zhao H."/>
            <person name="Song W."/>
            <person name="Zhang M."/>
            <person name="Cui Y."/>
            <person name="Dong X."/>
            <person name="Liu H."/>
            <person name="Ma X."/>
            <person name="Jiao Y."/>
            <person name="Wang B."/>
            <person name="Wei X."/>
            <person name="Stein J.C."/>
            <person name="Glaubitz J.C."/>
            <person name="Lu F."/>
            <person name="Yu G."/>
            <person name="Liang C."/>
            <person name="Fengler K."/>
            <person name="Li B."/>
            <person name="Rafalski A."/>
            <person name="Schnable P.S."/>
            <person name="Ware D.H."/>
            <person name="Buckler E.S."/>
            <person name="Lai J."/>
        </authorList>
    </citation>
    <scope>NUCLEOTIDE SEQUENCE [LARGE SCALE GENOMIC DNA]</scope>
    <source>
        <strain evidence="15">cv. Missouri 17</strain>
        <tissue evidence="14">Seedling</tissue>
    </source>
</reference>
<dbReference type="AlphaFoldDB" id="A0A3L6DP53"/>
<keyword evidence="7" id="KW-0460">Magnesium</keyword>
<gene>
    <name evidence="14" type="primary">Os05g0537400_0</name>
    <name evidence="14" type="ORF">Zm00014a_011083</name>
</gene>
<dbReference type="GO" id="GO:0004722">
    <property type="term" value="F:protein serine/threonine phosphatase activity"/>
    <property type="evidence" value="ECO:0007669"/>
    <property type="project" value="UniProtKB-EC"/>
</dbReference>
<keyword evidence="6 12" id="KW-0378">Hydrolase</keyword>
<comment type="catalytic activity">
    <reaction evidence="10">
        <text>O-phospho-L-seryl-[protein] + H2O = L-seryl-[protein] + phosphate</text>
        <dbReference type="Rhea" id="RHEA:20629"/>
        <dbReference type="Rhea" id="RHEA-COMP:9863"/>
        <dbReference type="Rhea" id="RHEA-COMP:11604"/>
        <dbReference type="ChEBI" id="CHEBI:15377"/>
        <dbReference type="ChEBI" id="CHEBI:29999"/>
        <dbReference type="ChEBI" id="CHEBI:43474"/>
        <dbReference type="ChEBI" id="CHEBI:83421"/>
        <dbReference type="EC" id="3.1.3.16"/>
    </reaction>
</comment>
<dbReference type="SUPFAM" id="SSF81606">
    <property type="entry name" value="PP2C-like"/>
    <property type="match status" value="1"/>
</dbReference>
<dbReference type="CDD" id="cd00143">
    <property type="entry name" value="PP2Cc"/>
    <property type="match status" value="1"/>
</dbReference>
<evidence type="ECO:0000256" key="2">
    <source>
        <dbReference type="ARBA" id="ARBA00001946"/>
    </source>
</evidence>
<proteinExistence type="inferred from homology"/>
<dbReference type="FunFam" id="3.60.40.10:FF:000291">
    <property type="entry name" value="Protein phosphatase 2C 50"/>
    <property type="match status" value="1"/>
</dbReference>
<evidence type="ECO:0000256" key="8">
    <source>
        <dbReference type="ARBA" id="ARBA00022912"/>
    </source>
</evidence>
<dbReference type="EMBL" id="NCVQ01000009">
    <property type="protein sequence ID" value="PWZ09873.1"/>
    <property type="molecule type" value="Genomic_DNA"/>
</dbReference>
<evidence type="ECO:0000256" key="4">
    <source>
        <dbReference type="ARBA" id="ARBA00013081"/>
    </source>
</evidence>
<organism evidence="14 15">
    <name type="scientific">Zea mays</name>
    <name type="common">Maize</name>
    <dbReference type="NCBI Taxonomy" id="4577"/>
    <lineage>
        <taxon>Eukaryota</taxon>
        <taxon>Viridiplantae</taxon>
        <taxon>Streptophyta</taxon>
        <taxon>Embryophyta</taxon>
        <taxon>Tracheophyta</taxon>
        <taxon>Spermatophyta</taxon>
        <taxon>Magnoliopsida</taxon>
        <taxon>Liliopsida</taxon>
        <taxon>Poales</taxon>
        <taxon>Poaceae</taxon>
        <taxon>PACMAD clade</taxon>
        <taxon>Panicoideae</taxon>
        <taxon>Andropogonodae</taxon>
        <taxon>Andropogoneae</taxon>
        <taxon>Tripsacinae</taxon>
        <taxon>Zea</taxon>
    </lineage>
</organism>
<comment type="similarity">
    <text evidence="3 12">Belongs to the PP2C family.</text>
</comment>
<evidence type="ECO:0000256" key="1">
    <source>
        <dbReference type="ARBA" id="ARBA00001936"/>
    </source>
</evidence>
<evidence type="ECO:0000256" key="3">
    <source>
        <dbReference type="ARBA" id="ARBA00006702"/>
    </source>
</evidence>
<evidence type="ECO:0000256" key="12">
    <source>
        <dbReference type="RuleBase" id="RU003465"/>
    </source>
</evidence>